<proteinExistence type="predicted"/>
<keyword evidence="4" id="KW-1185">Reference proteome</keyword>
<accession>A0A4V2SLC6</accession>
<dbReference type="InterPro" id="IPR029058">
    <property type="entry name" value="AB_hydrolase_fold"/>
</dbReference>
<dbReference type="RefSeq" id="WP_132795671.1">
    <property type="nucleotide sequence ID" value="NZ_SLXM01000010.1"/>
</dbReference>
<name>A0A4V2SLC6_9FLAO</name>
<dbReference type="InterPro" id="IPR050266">
    <property type="entry name" value="AB_hydrolase_sf"/>
</dbReference>
<evidence type="ECO:0000313" key="4">
    <source>
        <dbReference type="Proteomes" id="UP000294564"/>
    </source>
</evidence>
<dbReference type="AlphaFoldDB" id="A0A4V2SLC6"/>
<gene>
    <name evidence="3" type="ORF">EV195_11013</name>
</gene>
<dbReference type="SUPFAM" id="SSF53474">
    <property type="entry name" value="alpha/beta-Hydrolases"/>
    <property type="match status" value="1"/>
</dbReference>
<dbReference type="PANTHER" id="PTHR43798">
    <property type="entry name" value="MONOACYLGLYCEROL LIPASE"/>
    <property type="match status" value="1"/>
</dbReference>
<dbReference type="Gene3D" id="3.40.50.1820">
    <property type="entry name" value="alpha/beta hydrolase"/>
    <property type="match status" value="1"/>
</dbReference>
<reference evidence="3 4" key="1">
    <citation type="submission" date="2019-03" db="EMBL/GenBank/DDBJ databases">
        <title>Genomic Encyclopedia of Type Strains, Phase IV (KMG-IV): sequencing the most valuable type-strain genomes for metagenomic binning, comparative biology and taxonomic classification.</title>
        <authorList>
            <person name="Goeker M."/>
        </authorList>
    </citation>
    <scope>NUCLEOTIDE SEQUENCE [LARGE SCALE GENOMIC DNA]</scope>
    <source>
        <strain evidence="3 4">DSM 14836</strain>
    </source>
</reference>
<dbReference type="OrthoDB" id="7172093at2"/>
<protein>
    <submittedName>
        <fullName evidence="3">Pimeloyl-ACP methyl ester carboxylesterase</fullName>
    </submittedName>
</protein>
<feature type="domain" description="AB hydrolase-1" evidence="2">
    <location>
        <begin position="36"/>
        <end position="272"/>
    </location>
</feature>
<keyword evidence="1" id="KW-0732">Signal</keyword>
<feature type="signal peptide" evidence="1">
    <location>
        <begin position="1"/>
        <end position="20"/>
    </location>
</feature>
<evidence type="ECO:0000313" key="3">
    <source>
        <dbReference type="EMBL" id="TCP22886.1"/>
    </source>
</evidence>
<sequence length="281" mass="31851">MKKIVFILAFFLITSINAQKENQPIHVTTSGKGNPILFIPGFTVPGDSWKPIVQQLEATYECHVITLAGFGGEKAIEFPWLPKVNEALENYIAHKKLNNITVIGHSLGGTIATWLASREQNNIKKIILVDALPAAGALMIPNFNPDYLVYESPYNNQQLAMSASNFEKLADAMSKGMSLNENAQKKIKNWILQADRKTYVYGYTDYLKFDVREHLKNIKIPVTLLAAEKPYGKEMVKQTYEKQYSNLAKYDFVIAENAAHFIMFDQPEWFLEQVKKSLALK</sequence>
<dbReference type="EMBL" id="SLXM01000010">
    <property type="protein sequence ID" value="TCP22886.1"/>
    <property type="molecule type" value="Genomic_DNA"/>
</dbReference>
<evidence type="ECO:0000256" key="1">
    <source>
        <dbReference type="SAM" id="SignalP"/>
    </source>
</evidence>
<evidence type="ECO:0000259" key="2">
    <source>
        <dbReference type="Pfam" id="PF12697"/>
    </source>
</evidence>
<organism evidence="3 4">
    <name type="scientific">Tenacibaculum skagerrakense</name>
    <dbReference type="NCBI Taxonomy" id="186571"/>
    <lineage>
        <taxon>Bacteria</taxon>
        <taxon>Pseudomonadati</taxon>
        <taxon>Bacteroidota</taxon>
        <taxon>Flavobacteriia</taxon>
        <taxon>Flavobacteriales</taxon>
        <taxon>Flavobacteriaceae</taxon>
        <taxon>Tenacibaculum</taxon>
    </lineage>
</organism>
<dbReference type="InterPro" id="IPR000073">
    <property type="entry name" value="AB_hydrolase_1"/>
</dbReference>
<dbReference type="Pfam" id="PF12697">
    <property type="entry name" value="Abhydrolase_6"/>
    <property type="match status" value="1"/>
</dbReference>
<dbReference type="Proteomes" id="UP000294564">
    <property type="component" value="Unassembled WGS sequence"/>
</dbReference>
<comment type="caution">
    <text evidence="3">The sequence shown here is derived from an EMBL/GenBank/DDBJ whole genome shotgun (WGS) entry which is preliminary data.</text>
</comment>
<feature type="chain" id="PRO_5020666553" evidence="1">
    <location>
        <begin position="21"/>
        <end position="281"/>
    </location>
</feature>